<evidence type="ECO:0000313" key="3">
    <source>
        <dbReference type="Proteomes" id="UP000219467"/>
    </source>
</evidence>
<evidence type="ECO:0000256" key="1">
    <source>
        <dbReference type="SAM" id="Phobius"/>
    </source>
</evidence>
<feature type="transmembrane region" description="Helical" evidence="1">
    <location>
        <begin position="97"/>
        <end position="117"/>
    </location>
</feature>
<reference evidence="3" key="1">
    <citation type="submission" date="2017-08" db="EMBL/GenBank/DDBJ databases">
        <authorList>
            <person name="Varghese N."/>
            <person name="Submissions S."/>
        </authorList>
    </citation>
    <scope>NUCLEOTIDE SEQUENCE [LARGE SCALE GENOMIC DNA]</scope>
    <source>
        <strain evidence="3">JA234</strain>
    </source>
</reference>
<organism evidence="2 3">
    <name type="scientific">Cereibacter ovatus</name>
    <dbReference type="NCBI Taxonomy" id="439529"/>
    <lineage>
        <taxon>Bacteria</taxon>
        <taxon>Pseudomonadati</taxon>
        <taxon>Pseudomonadota</taxon>
        <taxon>Alphaproteobacteria</taxon>
        <taxon>Rhodobacterales</taxon>
        <taxon>Paracoccaceae</taxon>
        <taxon>Cereibacter</taxon>
    </lineage>
</organism>
<protein>
    <submittedName>
        <fullName evidence="2">Uncharacterized protein</fullName>
    </submittedName>
</protein>
<sequence>MTAVAIWQMADRVGALMDERLCIRGTGLGDRLARGGRLLPLRVRKAARGLAAAAEGARDPRRLMKIDFEQVSADYDICVRHLTGLGPWARWMGTALTFARVSLAAGLLAAGVGYALMRWRGLV</sequence>
<dbReference type="OrthoDB" id="7691751at2"/>
<name>A0A285CS07_9RHOB</name>
<evidence type="ECO:0000313" key="2">
    <source>
        <dbReference type="EMBL" id="SNX70205.1"/>
    </source>
</evidence>
<proteinExistence type="predicted"/>
<keyword evidence="1" id="KW-0472">Membrane</keyword>
<keyword evidence="1" id="KW-0812">Transmembrane</keyword>
<accession>A0A285CS07</accession>
<dbReference type="Proteomes" id="UP000219467">
    <property type="component" value="Unassembled WGS sequence"/>
</dbReference>
<dbReference type="EMBL" id="OAOQ01000005">
    <property type="protein sequence ID" value="SNX70205.1"/>
    <property type="molecule type" value="Genomic_DNA"/>
</dbReference>
<keyword evidence="1" id="KW-1133">Transmembrane helix</keyword>
<keyword evidence="3" id="KW-1185">Reference proteome</keyword>
<dbReference type="AlphaFoldDB" id="A0A285CS07"/>
<gene>
    <name evidence="2" type="ORF">SAMN05878503_105114</name>
</gene>